<feature type="transmembrane region" description="Helical" evidence="6">
    <location>
        <begin position="783"/>
        <end position="803"/>
    </location>
</feature>
<feature type="transmembrane region" description="Helical" evidence="6">
    <location>
        <begin position="346"/>
        <end position="367"/>
    </location>
</feature>
<comment type="subcellular location">
    <subcellularLocation>
        <location evidence="1">Cell membrane</location>
        <topology evidence="1">Multi-pass membrane protein</topology>
    </subcellularLocation>
</comment>
<feature type="domain" description="MacB-like periplasmic core" evidence="8">
    <location>
        <begin position="20"/>
        <end position="243"/>
    </location>
</feature>
<evidence type="ECO:0000256" key="1">
    <source>
        <dbReference type="ARBA" id="ARBA00004651"/>
    </source>
</evidence>
<accession>A0A512RRQ9</accession>
<keyword evidence="2" id="KW-1003">Cell membrane</keyword>
<keyword evidence="3 6" id="KW-0812">Transmembrane</keyword>
<feature type="transmembrane region" description="Helical" evidence="6">
    <location>
        <begin position="437"/>
        <end position="458"/>
    </location>
</feature>
<evidence type="ECO:0000259" key="7">
    <source>
        <dbReference type="Pfam" id="PF02687"/>
    </source>
</evidence>
<evidence type="ECO:0000259" key="8">
    <source>
        <dbReference type="Pfam" id="PF12704"/>
    </source>
</evidence>
<comment type="caution">
    <text evidence="9">The sequence shown here is derived from an EMBL/GenBank/DDBJ whole genome shotgun (WGS) entry which is preliminary data.</text>
</comment>
<dbReference type="InterPro" id="IPR050250">
    <property type="entry name" value="Macrolide_Exporter_MacB"/>
</dbReference>
<evidence type="ECO:0000256" key="3">
    <source>
        <dbReference type="ARBA" id="ARBA00022692"/>
    </source>
</evidence>
<gene>
    <name evidence="9" type="ORF">CCY01nite_46490</name>
</gene>
<dbReference type="PANTHER" id="PTHR30572:SF18">
    <property type="entry name" value="ABC-TYPE MACROLIDE FAMILY EXPORT SYSTEM PERMEASE COMPONENT 2"/>
    <property type="match status" value="1"/>
</dbReference>
<feature type="transmembrane region" description="Helical" evidence="6">
    <location>
        <begin position="291"/>
        <end position="312"/>
    </location>
</feature>
<evidence type="ECO:0000256" key="6">
    <source>
        <dbReference type="SAM" id="Phobius"/>
    </source>
</evidence>
<dbReference type="Proteomes" id="UP000321436">
    <property type="component" value="Unassembled WGS sequence"/>
</dbReference>
<sequence>MIKNYLKLAFRTLWKNRVYSTINILGLAIGMAACFFIFQYVRFESSYDKFHANADRLYRVLITYGGSFGNGTNAVNHPAVGPAMKAEFPEVEAFARLAPAGVFIKSTTLSFTDSKGETKRFNEAKSYFADGSFLTMFSFPFVSGTAATALEEPGTAVLSETTARKYFGNEDPLNKVLYINGFPIKVTGVFREVPENSHIHFNLLISLSTIDKNFGYGEWGWPEFYNYVALAPGADTAGLAKKLPAFVEKHLGAKMRELNFRTRFSLQPVTDIHLKSDHKREVEPNGSERTIYFLTILGVFILIIAWINYINLSTAKSMERAREVGLRKAVGATRAQLTIQFIFESLIINFIALFLAAAIVIASAGYFDRLTGKDISGSFLGSGLWQQWKFWLALLLVFLAGALQVGAYPAFVLSSFKPVLVLKGKLIAAKGNISLRKALVAFQFVLSIMLIAGSLTIYRQLSYMRNQELGYSKEQMLIVKAPAITDSTFNAKTEYFKAALLKNAAITHMAPSSEIPGNTIFARNSVRKINQDKTHNFITNLVEIDQDFIPAYKAELVAGRNLTDAEKQDIFESKRAKVLVNEALVQALGFASNEAALRQEVFFVSWFGDIRSEIVGVVKNYHQRSLREHYDPILYYQSSNSQWSYFSININTNDLSRNLQYVSNLYQDIFPGNAFESFFLDEYFDRQYQADARFGDIFSLFTILAIIVACLGLIGLSTFAIKLRTREIGIRKVLGATTQSIIYLFSKDFIKLVVLAALIASPVIYFVARQWLMGFAFHIRLNLFIFIAPPLLLMALSLLTIGLQSLKAALSNPVNVLRNE</sequence>
<feature type="transmembrane region" description="Helical" evidence="6">
    <location>
        <begin position="697"/>
        <end position="721"/>
    </location>
</feature>
<dbReference type="EMBL" id="BKAU01000006">
    <property type="protein sequence ID" value="GEP98389.1"/>
    <property type="molecule type" value="Genomic_DNA"/>
</dbReference>
<feature type="transmembrane region" description="Helical" evidence="6">
    <location>
        <begin position="390"/>
        <end position="416"/>
    </location>
</feature>
<dbReference type="GO" id="GO:0005886">
    <property type="term" value="C:plasma membrane"/>
    <property type="evidence" value="ECO:0007669"/>
    <property type="project" value="UniProtKB-SubCell"/>
</dbReference>
<keyword evidence="10" id="KW-1185">Reference proteome</keyword>
<dbReference type="PANTHER" id="PTHR30572">
    <property type="entry name" value="MEMBRANE COMPONENT OF TRANSPORTER-RELATED"/>
    <property type="match status" value="1"/>
</dbReference>
<evidence type="ECO:0000256" key="5">
    <source>
        <dbReference type="ARBA" id="ARBA00023136"/>
    </source>
</evidence>
<dbReference type="Pfam" id="PF02687">
    <property type="entry name" value="FtsX"/>
    <property type="match status" value="2"/>
</dbReference>
<feature type="domain" description="ABC3 transporter permease C-terminal" evidence="7">
    <location>
        <begin position="296"/>
        <end position="412"/>
    </location>
</feature>
<dbReference type="PROSITE" id="PS51257">
    <property type="entry name" value="PROKAR_LIPOPROTEIN"/>
    <property type="match status" value="1"/>
</dbReference>
<reference evidence="9 10" key="1">
    <citation type="submission" date="2019-07" db="EMBL/GenBank/DDBJ databases">
        <title>Whole genome shotgun sequence of Chitinophaga cymbidii NBRC 109752.</title>
        <authorList>
            <person name="Hosoyama A."/>
            <person name="Uohara A."/>
            <person name="Ohji S."/>
            <person name="Ichikawa N."/>
        </authorList>
    </citation>
    <scope>NUCLEOTIDE SEQUENCE [LARGE SCALE GENOMIC DNA]</scope>
    <source>
        <strain evidence="9 10">NBRC 109752</strain>
    </source>
</reference>
<dbReference type="RefSeq" id="WP_146866903.1">
    <property type="nucleotide sequence ID" value="NZ_BKAU01000006.1"/>
</dbReference>
<organism evidence="9 10">
    <name type="scientific">Chitinophaga cymbidii</name>
    <dbReference type="NCBI Taxonomy" id="1096750"/>
    <lineage>
        <taxon>Bacteria</taxon>
        <taxon>Pseudomonadati</taxon>
        <taxon>Bacteroidota</taxon>
        <taxon>Chitinophagia</taxon>
        <taxon>Chitinophagales</taxon>
        <taxon>Chitinophagaceae</taxon>
        <taxon>Chitinophaga</taxon>
    </lineage>
</organism>
<evidence type="ECO:0000256" key="4">
    <source>
        <dbReference type="ARBA" id="ARBA00022989"/>
    </source>
</evidence>
<evidence type="ECO:0000313" key="10">
    <source>
        <dbReference type="Proteomes" id="UP000321436"/>
    </source>
</evidence>
<protein>
    <submittedName>
        <fullName evidence="9">ABC transporter permease</fullName>
    </submittedName>
</protein>
<keyword evidence="5 6" id="KW-0472">Membrane</keyword>
<name>A0A512RRQ9_9BACT</name>
<dbReference type="OrthoDB" id="5933722at2"/>
<keyword evidence="4 6" id="KW-1133">Transmembrane helix</keyword>
<dbReference type="Pfam" id="PF12704">
    <property type="entry name" value="MacB_PCD"/>
    <property type="match status" value="1"/>
</dbReference>
<dbReference type="InterPro" id="IPR025857">
    <property type="entry name" value="MacB_PCD"/>
</dbReference>
<feature type="domain" description="ABC3 transporter permease C-terminal" evidence="7">
    <location>
        <begin position="700"/>
        <end position="811"/>
    </location>
</feature>
<feature type="transmembrane region" description="Helical" evidence="6">
    <location>
        <begin position="749"/>
        <end position="768"/>
    </location>
</feature>
<feature type="transmembrane region" description="Helical" evidence="6">
    <location>
        <begin position="21"/>
        <end position="41"/>
    </location>
</feature>
<dbReference type="GO" id="GO:0022857">
    <property type="term" value="F:transmembrane transporter activity"/>
    <property type="evidence" value="ECO:0007669"/>
    <property type="project" value="TreeGrafter"/>
</dbReference>
<dbReference type="InterPro" id="IPR003838">
    <property type="entry name" value="ABC3_permease_C"/>
</dbReference>
<evidence type="ECO:0000256" key="2">
    <source>
        <dbReference type="ARBA" id="ARBA00022475"/>
    </source>
</evidence>
<proteinExistence type="predicted"/>
<dbReference type="AlphaFoldDB" id="A0A512RRQ9"/>
<evidence type="ECO:0000313" key="9">
    <source>
        <dbReference type="EMBL" id="GEP98389.1"/>
    </source>
</evidence>